<dbReference type="RefSeq" id="WP_156135920.1">
    <property type="nucleotide sequence ID" value="NZ_JBNNWK010000028.1"/>
</dbReference>
<name>A0A0B8ZG78_9SPHN</name>
<reference evidence="1 2" key="1">
    <citation type="submission" date="2014-10" db="EMBL/GenBank/DDBJ databases">
        <title>Draft genome sequence of Novosphingobium subterraneum DSM 12447.</title>
        <authorList>
            <person name="Gan H.M."/>
            <person name="Gan H.Y."/>
            <person name="Savka M.A."/>
        </authorList>
    </citation>
    <scope>NUCLEOTIDE SEQUENCE [LARGE SCALE GENOMIC DNA]</scope>
    <source>
        <strain evidence="1 2">DSM 12447</strain>
    </source>
</reference>
<evidence type="ECO:0000313" key="2">
    <source>
        <dbReference type="Proteomes" id="UP000031338"/>
    </source>
</evidence>
<gene>
    <name evidence="1" type="ORF">NJ75_04366</name>
</gene>
<keyword evidence="2" id="KW-1185">Reference proteome</keyword>
<comment type="caution">
    <text evidence="1">The sequence shown here is derived from an EMBL/GenBank/DDBJ whole genome shotgun (WGS) entry which is preliminary data.</text>
</comment>
<organism evidence="1 2">
    <name type="scientific">Novosphingobium subterraneum</name>
    <dbReference type="NCBI Taxonomy" id="48936"/>
    <lineage>
        <taxon>Bacteria</taxon>
        <taxon>Pseudomonadati</taxon>
        <taxon>Pseudomonadota</taxon>
        <taxon>Alphaproteobacteria</taxon>
        <taxon>Sphingomonadales</taxon>
        <taxon>Sphingomonadaceae</taxon>
        <taxon>Novosphingobium</taxon>
    </lineage>
</organism>
<dbReference type="Proteomes" id="UP000031338">
    <property type="component" value="Unassembled WGS sequence"/>
</dbReference>
<accession>A0A0B8ZG78</accession>
<dbReference type="AlphaFoldDB" id="A0A0B8ZG78"/>
<sequence>MDDMVEMLALIKQARDIWEVDPDEASIEEQQAWEDLNEVGIKLARLKGEPEPG</sequence>
<dbReference type="PATRIC" id="fig|48936.3.peg.4399"/>
<dbReference type="STRING" id="48936.NJ75_04366"/>
<dbReference type="EMBL" id="JRVC01000033">
    <property type="protein sequence ID" value="KHS42000.1"/>
    <property type="molecule type" value="Genomic_DNA"/>
</dbReference>
<protein>
    <submittedName>
        <fullName evidence="1">Uncharacterized protein</fullName>
    </submittedName>
</protein>
<evidence type="ECO:0000313" key="1">
    <source>
        <dbReference type="EMBL" id="KHS42000.1"/>
    </source>
</evidence>
<proteinExistence type="predicted"/>